<feature type="domain" description="WYL" evidence="1">
    <location>
        <begin position="47"/>
        <end position="112"/>
    </location>
</feature>
<name>A0ABN6GZH4_9BACT</name>
<protein>
    <submittedName>
        <fullName evidence="2">DeoR family transcriptional regulator</fullName>
    </submittedName>
</protein>
<gene>
    <name evidence="2" type="ORF">HAHE_00310</name>
</gene>
<keyword evidence="3" id="KW-1185">Reference proteome</keyword>
<evidence type="ECO:0000313" key="3">
    <source>
        <dbReference type="Proteomes" id="UP001374893"/>
    </source>
</evidence>
<proteinExistence type="predicted"/>
<dbReference type="PROSITE" id="PS52050">
    <property type="entry name" value="WYL"/>
    <property type="match status" value="1"/>
</dbReference>
<dbReference type="Pfam" id="PF13280">
    <property type="entry name" value="WYL"/>
    <property type="match status" value="1"/>
</dbReference>
<dbReference type="Proteomes" id="UP001374893">
    <property type="component" value="Chromosome"/>
</dbReference>
<sequence length="114" mass="12640">MILLHPIHNLTRILPSCPKLRGRRSAPETKALPLAPVLPVGPTRDPVVASFQTAIHECRTLAFFYQGGSTPGILRRFLPVSLYRLESGGPVYAVGRCALRNETRTIRLDRVRLG</sequence>
<evidence type="ECO:0000259" key="1">
    <source>
        <dbReference type="Pfam" id="PF13280"/>
    </source>
</evidence>
<reference evidence="2 3" key="1">
    <citation type="submission" date="2021-06" db="EMBL/GenBank/DDBJ databases">
        <title>Complete genome of Haloferula helveola possessing various polysaccharide degrading enzymes.</title>
        <authorList>
            <person name="Takami H."/>
            <person name="Huang C."/>
            <person name="Hamasaki K."/>
        </authorList>
    </citation>
    <scope>NUCLEOTIDE SEQUENCE [LARGE SCALE GENOMIC DNA]</scope>
    <source>
        <strain evidence="2 3">CN-1</strain>
    </source>
</reference>
<dbReference type="EMBL" id="AP024702">
    <property type="protein sequence ID" value="BCX46123.1"/>
    <property type="molecule type" value="Genomic_DNA"/>
</dbReference>
<organism evidence="2 3">
    <name type="scientific">Haloferula helveola</name>
    <dbReference type="NCBI Taxonomy" id="490095"/>
    <lineage>
        <taxon>Bacteria</taxon>
        <taxon>Pseudomonadati</taxon>
        <taxon>Verrucomicrobiota</taxon>
        <taxon>Verrucomicrobiia</taxon>
        <taxon>Verrucomicrobiales</taxon>
        <taxon>Verrucomicrobiaceae</taxon>
        <taxon>Haloferula</taxon>
    </lineage>
</organism>
<accession>A0ABN6GZH4</accession>
<dbReference type="InterPro" id="IPR026881">
    <property type="entry name" value="WYL_dom"/>
</dbReference>
<evidence type="ECO:0000313" key="2">
    <source>
        <dbReference type="EMBL" id="BCX46123.1"/>
    </source>
</evidence>